<evidence type="ECO:0000256" key="6">
    <source>
        <dbReference type="ARBA" id="ARBA00048612"/>
    </source>
</evidence>
<evidence type="ECO:0000256" key="1">
    <source>
        <dbReference type="ARBA" id="ARBA00004173"/>
    </source>
</evidence>
<feature type="compositionally biased region" description="Polar residues" evidence="8">
    <location>
        <begin position="282"/>
        <end position="292"/>
    </location>
</feature>
<dbReference type="GO" id="GO:0035243">
    <property type="term" value="F:protein-arginine omega-N symmetric methyltransferase activity"/>
    <property type="evidence" value="ECO:0007669"/>
    <property type="project" value="UniProtKB-EC"/>
</dbReference>
<dbReference type="EMBL" id="ML986505">
    <property type="protein sequence ID" value="KAF2274117.1"/>
    <property type="molecule type" value="Genomic_DNA"/>
</dbReference>
<dbReference type="EC" id="2.1.1.320" evidence="7"/>
<accession>A0A6A6JCX3</accession>
<evidence type="ECO:0000313" key="10">
    <source>
        <dbReference type="Proteomes" id="UP000800097"/>
    </source>
</evidence>
<keyword evidence="5 7" id="KW-0496">Mitochondrion</keyword>
<keyword evidence="3 7" id="KW-0489">Methyltransferase</keyword>
<feature type="region of interest" description="Disordered" evidence="8">
    <location>
        <begin position="277"/>
        <end position="309"/>
    </location>
</feature>
<dbReference type="GeneID" id="54549017"/>
<dbReference type="Pfam" id="PF02636">
    <property type="entry name" value="Methyltransf_28"/>
    <property type="match status" value="1"/>
</dbReference>
<dbReference type="PANTHER" id="PTHR12049:SF7">
    <property type="entry name" value="PROTEIN ARGININE METHYLTRANSFERASE NDUFAF7, MITOCHONDRIAL"/>
    <property type="match status" value="1"/>
</dbReference>
<evidence type="ECO:0000313" key="9">
    <source>
        <dbReference type="EMBL" id="KAF2274117.1"/>
    </source>
</evidence>
<gene>
    <name evidence="9" type="ORF">EI97DRAFT_382108</name>
</gene>
<dbReference type="SUPFAM" id="SSF53335">
    <property type="entry name" value="S-adenosyl-L-methionine-dependent methyltransferases"/>
    <property type="match status" value="2"/>
</dbReference>
<dbReference type="AlphaFoldDB" id="A0A6A6JCX3"/>
<keyword evidence="10" id="KW-1185">Reference proteome</keyword>
<dbReference type="OrthoDB" id="5595109at2759"/>
<feature type="compositionally biased region" description="Low complexity" evidence="8">
    <location>
        <begin position="360"/>
        <end position="390"/>
    </location>
</feature>
<dbReference type="RefSeq" id="XP_033651656.1">
    <property type="nucleotide sequence ID" value="XM_033795842.1"/>
</dbReference>
<dbReference type="InterPro" id="IPR029063">
    <property type="entry name" value="SAM-dependent_MTases_sf"/>
</dbReference>
<sequence length="556" mass="60383">MQTLSIFRGALRCRGPQRAIIHRGAQFGIRWSSNATASADGERRWSTPLAKSLAEAISTTGPISVASYMRQCLTSPEGGYYTRHTAGRDQFGAKGDFITSPEISQVFGEMVGIWLYTEWLAQGRKEKVQLVEVGPGRGTLMDDVLRTITSFKPFADSLEAIYMIEASPHLRAQQSRLLCGNEDLKTTDLGWTNTCKDIPGCQIIWAEDLRFVRKEATPNPFILAHEFFDALPIHVFQNVASSSIPPSSTILTPTGPIKPRDGSTHAPQNQWHELVVTPVPPSSTSFTASSGDNKAEERPEFQLTVSKSPTPHSLYLPQLSERYKALAKTPGAIIEISPESLAYVADFATRIGGEDPTHSPSPKATHTASPSTSTSRQNPTSSQSTVTSTTPFKKHPSGCALILDYGPASTIPANTLRGIRAHKLVSPFIGAGTVDLSADVDFLALAETAIKSSPGVEVHGPVEQGWWLQGLGVGERVKRLVRMQRARLEAVEKGEGKAEDAQKLEEEMKRLESGYKRLVDRGPTGMGRIYKALAVLPFDEAAPVRRPVGFGGDVVA</sequence>
<comment type="subcellular location">
    <subcellularLocation>
        <location evidence="1 7">Mitochondrion</location>
    </subcellularLocation>
</comment>
<dbReference type="InterPro" id="IPR003788">
    <property type="entry name" value="NDUFAF7"/>
</dbReference>
<organism evidence="9 10">
    <name type="scientific">Westerdykella ornata</name>
    <dbReference type="NCBI Taxonomy" id="318751"/>
    <lineage>
        <taxon>Eukaryota</taxon>
        <taxon>Fungi</taxon>
        <taxon>Dikarya</taxon>
        <taxon>Ascomycota</taxon>
        <taxon>Pezizomycotina</taxon>
        <taxon>Dothideomycetes</taxon>
        <taxon>Pleosporomycetidae</taxon>
        <taxon>Pleosporales</taxon>
        <taxon>Sporormiaceae</taxon>
        <taxon>Westerdykella</taxon>
    </lineage>
</organism>
<reference evidence="9" key="1">
    <citation type="journal article" date="2020" name="Stud. Mycol.">
        <title>101 Dothideomycetes genomes: a test case for predicting lifestyles and emergence of pathogens.</title>
        <authorList>
            <person name="Haridas S."/>
            <person name="Albert R."/>
            <person name="Binder M."/>
            <person name="Bloem J."/>
            <person name="Labutti K."/>
            <person name="Salamov A."/>
            <person name="Andreopoulos B."/>
            <person name="Baker S."/>
            <person name="Barry K."/>
            <person name="Bills G."/>
            <person name="Bluhm B."/>
            <person name="Cannon C."/>
            <person name="Castanera R."/>
            <person name="Culley D."/>
            <person name="Daum C."/>
            <person name="Ezra D."/>
            <person name="Gonzalez J."/>
            <person name="Henrissat B."/>
            <person name="Kuo A."/>
            <person name="Liang C."/>
            <person name="Lipzen A."/>
            <person name="Lutzoni F."/>
            <person name="Magnuson J."/>
            <person name="Mondo S."/>
            <person name="Nolan M."/>
            <person name="Ohm R."/>
            <person name="Pangilinan J."/>
            <person name="Park H.-J."/>
            <person name="Ramirez L."/>
            <person name="Alfaro M."/>
            <person name="Sun H."/>
            <person name="Tritt A."/>
            <person name="Yoshinaga Y."/>
            <person name="Zwiers L.-H."/>
            <person name="Turgeon B."/>
            <person name="Goodwin S."/>
            <person name="Spatafora J."/>
            <person name="Crous P."/>
            <person name="Grigoriev I."/>
        </authorList>
    </citation>
    <scope>NUCLEOTIDE SEQUENCE</scope>
    <source>
        <strain evidence="9">CBS 379.55</strain>
    </source>
</reference>
<dbReference type="InterPro" id="IPR038375">
    <property type="entry name" value="NDUFAF7_sf"/>
</dbReference>
<comment type="similarity">
    <text evidence="2 7">Belongs to the NDUFAF7 family.</text>
</comment>
<evidence type="ECO:0000256" key="4">
    <source>
        <dbReference type="ARBA" id="ARBA00022679"/>
    </source>
</evidence>
<dbReference type="GO" id="GO:0032259">
    <property type="term" value="P:methylation"/>
    <property type="evidence" value="ECO:0007669"/>
    <property type="project" value="UniProtKB-KW"/>
</dbReference>
<dbReference type="GO" id="GO:0005739">
    <property type="term" value="C:mitochondrion"/>
    <property type="evidence" value="ECO:0007669"/>
    <property type="project" value="UniProtKB-SubCell"/>
</dbReference>
<protein>
    <recommendedName>
        <fullName evidence="7">Protein arginine methyltransferase NDUFAF7</fullName>
        <ecNumber evidence="7">2.1.1.320</ecNumber>
    </recommendedName>
</protein>
<evidence type="ECO:0000256" key="7">
    <source>
        <dbReference type="RuleBase" id="RU364114"/>
    </source>
</evidence>
<proteinExistence type="inferred from homology"/>
<name>A0A6A6JCX3_WESOR</name>
<evidence type="ECO:0000256" key="2">
    <source>
        <dbReference type="ARBA" id="ARBA00005891"/>
    </source>
</evidence>
<comment type="function">
    <text evidence="7">Arginine methyltransferase involved in the assembly or stability of mitochondrial NADH:ubiquinone oxidoreductase complex (complex I).</text>
</comment>
<comment type="catalytic activity">
    <reaction evidence="6 7">
        <text>L-arginyl-[protein] + 2 S-adenosyl-L-methionine = N(omega),N(omega)'-dimethyl-L-arginyl-[protein] + 2 S-adenosyl-L-homocysteine + 2 H(+)</text>
        <dbReference type="Rhea" id="RHEA:48108"/>
        <dbReference type="Rhea" id="RHEA-COMP:10532"/>
        <dbReference type="Rhea" id="RHEA-COMP:11992"/>
        <dbReference type="ChEBI" id="CHEBI:15378"/>
        <dbReference type="ChEBI" id="CHEBI:29965"/>
        <dbReference type="ChEBI" id="CHEBI:57856"/>
        <dbReference type="ChEBI" id="CHEBI:59789"/>
        <dbReference type="ChEBI" id="CHEBI:88221"/>
        <dbReference type="EC" id="2.1.1.320"/>
    </reaction>
</comment>
<dbReference type="GO" id="GO:0032981">
    <property type="term" value="P:mitochondrial respiratory chain complex I assembly"/>
    <property type="evidence" value="ECO:0007669"/>
    <property type="project" value="TreeGrafter"/>
</dbReference>
<evidence type="ECO:0000256" key="3">
    <source>
        <dbReference type="ARBA" id="ARBA00022603"/>
    </source>
</evidence>
<evidence type="ECO:0000256" key="5">
    <source>
        <dbReference type="ARBA" id="ARBA00023128"/>
    </source>
</evidence>
<dbReference type="Gene3D" id="3.40.50.12710">
    <property type="match status" value="1"/>
</dbReference>
<feature type="region of interest" description="Disordered" evidence="8">
    <location>
        <begin position="352"/>
        <end position="393"/>
    </location>
</feature>
<evidence type="ECO:0000256" key="8">
    <source>
        <dbReference type="SAM" id="MobiDB-lite"/>
    </source>
</evidence>
<keyword evidence="4 7" id="KW-0808">Transferase</keyword>
<dbReference type="Proteomes" id="UP000800097">
    <property type="component" value="Unassembled WGS sequence"/>
</dbReference>
<dbReference type="PANTHER" id="PTHR12049">
    <property type="entry name" value="PROTEIN ARGININE METHYLTRANSFERASE NDUFAF7, MITOCHONDRIAL"/>
    <property type="match status" value="1"/>
</dbReference>